<dbReference type="EMBL" id="AWVF01000034">
    <property type="protein sequence ID" value="ERJ97191.1"/>
    <property type="molecule type" value="Genomic_DNA"/>
</dbReference>
<comment type="caution">
    <text evidence="2">The sequence shown here is derived from an EMBL/GenBank/DDBJ whole genome shotgun (WGS) entry which is preliminary data.</text>
</comment>
<feature type="compositionally biased region" description="Polar residues" evidence="1">
    <location>
        <begin position="39"/>
        <end position="48"/>
    </location>
</feature>
<organism evidence="2 3">
    <name type="scientific">Ruminococcus callidus ATCC 27760</name>
    <dbReference type="NCBI Taxonomy" id="411473"/>
    <lineage>
        <taxon>Bacteria</taxon>
        <taxon>Bacillati</taxon>
        <taxon>Bacillota</taxon>
        <taxon>Clostridia</taxon>
        <taxon>Eubacteriales</taxon>
        <taxon>Oscillospiraceae</taxon>
        <taxon>Ruminococcus</taxon>
    </lineage>
</organism>
<feature type="compositionally biased region" description="Basic residues" evidence="1">
    <location>
        <begin position="27"/>
        <end position="38"/>
    </location>
</feature>
<dbReference type="Proteomes" id="UP000016662">
    <property type="component" value="Unassembled WGS sequence"/>
</dbReference>
<accession>U2KF95</accession>
<keyword evidence="3" id="KW-1185">Reference proteome</keyword>
<evidence type="ECO:0000313" key="3">
    <source>
        <dbReference type="Proteomes" id="UP000016662"/>
    </source>
</evidence>
<gene>
    <name evidence="2" type="ORF">RUMCAL_00431</name>
</gene>
<dbReference type="PATRIC" id="fig|411473.3.peg.323"/>
<sequence length="48" mass="5288">MKSEAKGKDFSENPSTVCGGPPFLFKGGRKKKPIKKSPQHSPLNSREM</sequence>
<dbReference type="HOGENOM" id="CLU_3157444_0_0_9"/>
<feature type="compositionally biased region" description="Basic and acidic residues" evidence="1">
    <location>
        <begin position="1"/>
        <end position="11"/>
    </location>
</feature>
<evidence type="ECO:0000313" key="2">
    <source>
        <dbReference type="EMBL" id="ERJ97191.1"/>
    </source>
</evidence>
<proteinExistence type="predicted"/>
<reference evidence="2 3" key="1">
    <citation type="submission" date="2013-07" db="EMBL/GenBank/DDBJ databases">
        <authorList>
            <person name="Weinstock G."/>
            <person name="Sodergren E."/>
            <person name="Wylie T."/>
            <person name="Fulton L."/>
            <person name="Fulton R."/>
            <person name="Fronick C."/>
            <person name="O'Laughlin M."/>
            <person name="Godfrey J."/>
            <person name="Miner T."/>
            <person name="Herter B."/>
            <person name="Appelbaum E."/>
            <person name="Cordes M."/>
            <person name="Lek S."/>
            <person name="Wollam A."/>
            <person name="Pepin K.H."/>
            <person name="Palsikar V.B."/>
            <person name="Mitreva M."/>
            <person name="Wilson R.K."/>
        </authorList>
    </citation>
    <scope>NUCLEOTIDE SEQUENCE [LARGE SCALE GENOMIC DNA]</scope>
    <source>
        <strain evidence="2 3">ATCC 27760</strain>
    </source>
</reference>
<protein>
    <submittedName>
        <fullName evidence="2">Uncharacterized protein</fullName>
    </submittedName>
</protein>
<evidence type="ECO:0000256" key="1">
    <source>
        <dbReference type="SAM" id="MobiDB-lite"/>
    </source>
</evidence>
<feature type="region of interest" description="Disordered" evidence="1">
    <location>
        <begin position="1"/>
        <end position="48"/>
    </location>
</feature>
<name>U2KF95_9FIRM</name>
<dbReference type="AlphaFoldDB" id="U2KF95"/>